<evidence type="ECO:0000256" key="1">
    <source>
        <dbReference type="SAM" id="MobiDB-lite"/>
    </source>
</evidence>
<protein>
    <submittedName>
        <fullName evidence="2">18205_t:CDS:1</fullName>
    </submittedName>
</protein>
<evidence type="ECO:0000313" key="3">
    <source>
        <dbReference type="Proteomes" id="UP001153678"/>
    </source>
</evidence>
<feature type="compositionally biased region" description="Basic and acidic residues" evidence="1">
    <location>
        <begin position="45"/>
        <end position="56"/>
    </location>
</feature>
<feature type="compositionally biased region" description="Polar residues" evidence="1">
    <location>
        <begin position="1"/>
        <end position="33"/>
    </location>
</feature>
<dbReference type="AlphaFoldDB" id="A0A9W4WXA9"/>
<feature type="non-terminal residue" evidence="2">
    <location>
        <position position="1"/>
    </location>
</feature>
<name>A0A9W4WXA9_9GLOM</name>
<proteinExistence type="predicted"/>
<organism evidence="2 3">
    <name type="scientific">Funneliformis geosporum</name>
    <dbReference type="NCBI Taxonomy" id="1117311"/>
    <lineage>
        <taxon>Eukaryota</taxon>
        <taxon>Fungi</taxon>
        <taxon>Fungi incertae sedis</taxon>
        <taxon>Mucoromycota</taxon>
        <taxon>Glomeromycotina</taxon>
        <taxon>Glomeromycetes</taxon>
        <taxon>Glomerales</taxon>
        <taxon>Glomeraceae</taxon>
        <taxon>Funneliformis</taxon>
    </lineage>
</organism>
<keyword evidence="3" id="KW-1185">Reference proteome</keyword>
<sequence>IANVALTSQSNAENSNQAISDQQIPTDSINTVDQDGPLKKKQRQTRHETKLEEKSF</sequence>
<accession>A0A9W4WXA9</accession>
<feature type="region of interest" description="Disordered" evidence="1">
    <location>
        <begin position="1"/>
        <end position="56"/>
    </location>
</feature>
<dbReference type="EMBL" id="CAMKVN010009599">
    <property type="protein sequence ID" value="CAI2193452.1"/>
    <property type="molecule type" value="Genomic_DNA"/>
</dbReference>
<gene>
    <name evidence="2" type="ORF">FWILDA_LOCUS16083</name>
</gene>
<evidence type="ECO:0000313" key="2">
    <source>
        <dbReference type="EMBL" id="CAI2193452.1"/>
    </source>
</evidence>
<dbReference type="Proteomes" id="UP001153678">
    <property type="component" value="Unassembled WGS sequence"/>
</dbReference>
<comment type="caution">
    <text evidence="2">The sequence shown here is derived from an EMBL/GenBank/DDBJ whole genome shotgun (WGS) entry which is preliminary data.</text>
</comment>
<reference evidence="2" key="1">
    <citation type="submission" date="2022-08" db="EMBL/GenBank/DDBJ databases">
        <authorList>
            <person name="Kallberg Y."/>
            <person name="Tangrot J."/>
            <person name="Rosling A."/>
        </authorList>
    </citation>
    <scope>NUCLEOTIDE SEQUENCE</scope>
    <source>
        <strain evidence="2">Wild A</strain>
    </source>
</reference>